<organism evidence="1">
    <name type="scientific">Aerophobetes bacterium</name>
    <dbReference type="NCBI Taxonomy" id="2030807"/>
    <lineage>
        <taxon>Bacteria</taxon>
        <taxon>Candidatus Aerophobota</taxon>
    </lineage>
</organism>
<dbReference type="Proteomes" id="UP000886070">
    <property type="component" value="Unassembled WGS sequence"/>
</dbReference>
<dbReference type="AlphaFoldDB" id="A0A7V5LYU8"/>
<reference evidence="1" key="1">
    <citation type="journal article" date="2020" name="mSystems">
        <title>Genome- and Community-Level Interaction Insights into Carbon Utilization and Element Cycling Functions of Hydrothermarchaeota in Hydrothermal Sediment.</title>
        <authorList>
            <person name="Zhou Z."/>
            <person name="Liu Y."/>
            <person name="Xu W."/>
            <person name="Pan J."/>
            <person name="Luo Z.H."/>
            <person name="Li M."/>
        </authorList>
    </citation>
    <scope>NUCLEOTIDE SEQUENCE [LARGE SCALE GENOMIC DNA]</scope>
    <source>
        <strain evidence="1">HyVt-92</strain>
    </source>
</reference>
<dbReference type="EMBL" id="DRTT01000007">
    <property type="protein sequence ID" value="HHF97905.1"/>
    <property type="molecule type" value="Genomic_DNA"/>
</dbReference>
<proteinExistence type="predicted"/>
<name>A0A7V5LYU8_UNCAE</name>
<evidence type="ECO:0000313" key="1">
    <source>
        <dbReference type="EMBL" id="HHF97905.1"/>
    </source>
</evidence>
<accession>A0A7V5LYU8</accession>
<comment type="caution">
    <text evidence="1">The sequence shown here is derived from an EMBL/GenBank/DDBJ whole genome shotgun (WGS) entry which is preliminary data.</text>
</comment>
<protein>
    <submittedName>
        <fullName evidence="1">Uncharacterized protein</fullName>
    </submittedName>
</protein>
<sequence length="76" mass="8566">MRKFSKYIIAGVAVGFLAFFSFNKLPLEAFKKFSIVKDSFKRVLPKEKPSNFHGYDVVTSASICVRKNLNSDDANS</sequence>
<gene>
    <name evidence="1" type="ORF">ENL39_00240</name>
</gene>